<keyword evidence="3 13" id="KW-0813">Transport</keyword>
<evidence type="ECO:0000259" key="17">
    <source>
        <dbReference type="Pfam" id="PF23953"/>
    </source>
</evidence>
<reference evidence="18" key="1">
    <citation type="journal article" date="2020" name="Nat. Commun.">
        <title>Large-scale genome sequencing of mycorrhizal fungi provides insights into the early evolution of symbiotic traits.</title>
        <authorList>
            <person name="Miyauchi S."/>
            <person name="Kiss E."/>
            <person name="Kuo A."/>
            <person name="Drula E."/>
            <person name="Kohler A."/>
            <person name="Sanchez-Garcia M."/>
            <person name="Morin E."/>
            <person name="Andreopoulos B."/>
            <person name="Barry K.W."/>
            <person name="Bonito G."/>
            <person name="Buee M."/>
            <person name="Carver A."/>
            <person name="Chen C."/>
            <person name="Cichocki N."/>
            <person name="Clum A."/>
            <person name="Culley D."/>
            <person name="Crous P.W."/>
            <person name="Fauchery L."/>
            <person name="Girlanda M."/>
            <person name="Hayes R.D."/>
            <person name="Keri Z."/>
            <person name="LaButti K."/>
            <person name="Lipzen A."/>
            <person name="Lombard V."/>
            <person name="Magnuson J."/>
            <person name="Maillard F."/>
            <person name="Murat C."/>
            <person name="Nolan M."/>
            <person name="Ohm R.A."/>
            <person name="Pangilinan J."/>
            <person name="Pereira M.F."/>
            <person name="Perotto S."/>
            <person name="Peter M."/>
            <person name="Pfister S."/>
            <person name="Riley R."/>
            <person name="Sitrit Y."/>
            <person name="Stielow J.B."/>
            <person name="Szollosi G."/>
            <person name="Zifcakova L."/>
            <person name="Stursova M."/>
            <person name="Spatafora J.W."/>
            <person name="Tedersoo L."/>
            <person name="Vaario L.M."/>
            <person name="Yamada A."/>
            <person name="Yan M."/>
            <person name="Wang P."/>
            <person name="Xu J."/>
            <person name="Bruns T."/>
            <person name="Baldrian P."/>
            <person name="Vilgalys R."/>
            <person name="Dunand C."/>
            <person name="Henrissat B."/>
            <person name="Grigoriev I.V."/>
            <person name="Hibbett D."/>
            <person name="Nagy L.G."/>
            <person name="Martin F.M."/>
        </authorList>
    </citation>
    <scope>NUCLEOTIDE SEQUENCE</scope>
    <source>
        <strain evidence="18">UP504</strain>
    </source>
</reference>
<keyword evidence="7 13" id="KW-0931">ER-Golgi transport</keyword>
<dbReference type="PANTHER" id="PTHR19876:SF2">
    <property type="entry name" value="COATOMER SUBUNIT BETA"/>
    <property type="match status" value="1"/>
</dbReference>
<dbReference type="InterPro" id="IPR001680">
    <property type="entry name" value="WD40_rpt"/>
</dbReference>
<dbReference type="GO" id="GO:0030126">
    <property type="term" value="C:COPI vesicle coat"/>
    <property type="evidence" value="ECO:0007669"/>
    <property type="project" value="TreeGrafter"/>
</dbReference>
<dbReference type="InterPro" id="IPR056176">
    <property type="entry name" value="TPR_COPA_B"/>
</dbReference>
<evidence type="ECO:0000256" key="11">
    <source>
        <dbReference type="ARBA" id="ARBA00023329"/>
    </source>
</evidence>
<sequence>MLLDVNRKLFARSDRVKSVDFHPTEPWILAGLYNGSVHIYNHETGALIKTFEVAEVPVRCVHFVARKQWFVAGSDDFQLRTFNYNTHEKVSAFEAHPDYIRCLTVHPTLSLVLTGSDDMTIKAWDWDKGWKCVQVYEGHTHYIMNLAINPKDSNTFASACLDRTVKVWSIGSSQPNFTLDAHEKGVNYVQYYHGGEKPYLVTTGDDRLVKVWDYHSKSCVQTLESHSSNVSFAIFHPSLPIIVSGSEDGTIKIWHANTYRLENTLNYSLERSNDVAIGYDEGLVVIQLGREEPTFSMDHAGKVVYVRNSEVLSLNLQSAQDDESPDGQRLSLPPKELGSTEVYPSTLQHSPNGRFVTVCGDGEYIIYTALAWRNKAFGSGTSFAWAGDSNTYAVVDAKTKIKVFRNFKEKTAGWSGLKGVGSWVVEGVFSGTLLGAIGSGFVIFWDWETGEVVRRIEVEAKNVAIIADDSFYILRFDREAYTIADDGVEEAFDVVSEVTENVRTAKWVGECFVYTNAANRLNYLVGSQPQTVNHFDTTMYLVGYIPAHNRVYVADKDLNIYGFGLSLAYIEYQTAVLRGDLNAATEILPAVPPEQRNKVARFLEAQGHKELALQLTSDLDHKFDLAISIDDLEIALEIARVTPSPESDARWKAVGDRALAVWKFDQAKECYEKARDSSSLLLLYLATGDREGLSKLAALSVSEGQNNIALAALLQLGDPKPCVDLLASTDRVPEAALFARTYAPSQVPRTVEKWKESLVVGNRNRLADTIANPSVSPEVFEEGWAEALEREHGGAVATEVS</sequence>
<keyword evidence="4 13" id="KW-0963">Cytoplasm</keyword>
<evidence type="ECO:0000256" key="5">
    <source>
        <dbReference type="ARBA" id="ARBA00022574"/>
    </source>
</evidence>
<feature type="domain" description="COPA/B TPR" evidence="17">
    <location>
        <begin position="572"/>
        <end position="755"/>
    </location>
</feature>
<evidence type="ECO:0000256" key="4">
    <source>
        <dbReference type="ARBA" id="ARBA00022490"/>
    </source>
</evidence>
<dbReference type="Pfam" id="PF00400">
    <property type="entry name" value="WD40"/>
    <property type="match status" value="6"/>
</dbReference>
<feature type="repeat" description="WD" evidence="14">
    <location>
        <begin position="223"/>
        <end position="264"/>
    </location>
</feature>
<evidence type="ECO:0000256" key="6">
    <source>
        <dbReference type="ARBA" id="ARBA00022737"/>
    </source>
</evidence>
<dbReference type="Proteomes" id="UP000886523">
    <property type="component" value="Unassembled WGS sequence"/>
</dbReference>
<keyword evidence="10 13" id="KW-0472">Membrane</keyword>
<organism evidence="18 19">
    <name type="scientific">Hydnum rufescens UP504</name>
    <dbReference type="NCBI Taxonomy" id="1448309"/>
    <lineage>
        <taxon>Eukaryota</taxon>
        <taxon>Fungi</taxon>
        <taxon>Dikarya</taxon>
        <taxon>Basidiomycota</taxon>
        <taxon>Agaricomycotina</taxon>
        <taxon>Agaricomycetes</taxon>
        <taxon>Cantharellales</taxon>
        <taxon>Hydnaceae</taxon>
        <taxon>Hydnum</taxon>
    </lineage>
</organism>
<dbReference type="InterPro" id="IPR006692">
    <property type="entry name" value="Beta-prop_COPA/B_2nd"/>
</dbReference>
<feature type="repeat" description="WD" evidence="14">
    <location>
        <begin position="179"/>
        <end position="222"/>
    </location>
</feature>
<comment type="caution">
    <text evidence="18">The sequence shown here is derived from an EMBL/GenBank/DDBJ whole genome shotgun (WGS) entry which is preliminary data.</text>
</comment>
<accession>A0A9P6AQL8</accession>
<dbReference type="PROSITE" id="PS50082">
    <property type="entry name" value="WD_REPEATS_2"/>
    <property type="match status" value="4"/>
</dbReference>
<dbReference type="Gene3D" id="1.25.40.470">
    <property type="match status" value="1"/>
</dbReference>
<feature type="repeat" description="WD" evidence="14">
    <location>
        <begin position="93"/>
        <end position="125"/>
    </location>
</feature>
<keyword evidence="5 14" id="KW-0853">WD repeat</keyword>
<dbReference type="Gene3D" id="2.130.10.10">
    <property type="entry name" value="YVTN repeat-like/Quinoprotein amine dehydrogenase"/>
    <property type="match status" value="1"/>
</dbReference>
<dbReference type="InterPro" id="IPR015943">
    <property type="entry name" value="WD40/YVTN_repeat-like_dom_sf"/>
</dbReference>
<dbReference type="SUPFAM" id="SSF50978">
    <property type="entry name" value="WD40 repeat-like"/>
    <property type="match status" value="1"/>
</dbReference>
<keyword evidence="8 13" id="KW-0653">Protein transport</keyword>
<comment type="subunit">
    <text evidence="13">Oligomeric complex that consists of at least the alpha, beta, beta', gamma, delta, epsilon and zeta subunits.</text>
</comment>
<keyword evidence="6" id="KW-0677">Repeat</keyword>
<dbReference type="EMBL" id="MU129031">
    <property type="protein sequence ID" value="KAF9509655.1"/>
    <property type="molecule type" value="Genomic_DNA"/>
</dbReference>
<dbReference type="InterPro" id="IPR016453">
    <property type="entry name" value="COPB2"/>
</dbReference>
<dbReference type="SUPFAM" id="SSF50969">
    <property type="entry name" value="YVTN repeat-like/Quinoprotein amine dehydrogenase"/>
    <property type="match status" value="1"/>
</dbReference>
<dbReference type="GO" id="GO:0006886">
    <property type="term" value="P:intracellular protein transport"/>
    <property type="evidence" value="ECO:0007669"/>
    <property type="project" value="UniProtKB-UniRule"/>
</dbReference>
<feature type="domain" description="COPA/B second beta-propeller" evidence="16">
    <location>
        <begin position="309"/>
        <end position="555"/>
    </location>
</feature>
<dbReference type="AlphaFoldDB" id="A0A9P6AQL8"/>
<evidence type="ECO:0000256" key="15">
    <source>
        <dbReference type="SAM" id="MobiDB-lite"/>
    </source>
</evidence>
<comment type="subcellular location">
    <subcellularLocation>
        <location evidence="1 13">Cytoplasmic vesicle</location>
        <location evidence="1 13">COPI-coated vesicle membrane</location>
        <topology evidence="1 13">Peripheral membrane protein</topology>
        <orientation evidence="1 13">Cytoplasmic side</orientation>
    </subcellularLocation>
    <subcellularLocation>
        <location evidence="13">Golgi apparatus membrane</location>
        <topology evidence="13">Peripheral membrane protein</topology>
        <orientation evidence="13">Cytoplasmic side</orientation>
    </subcellularLocation>
    <text evidence="13">The coatomer is cytoplasmic or polymerized on the cytoplasmic side of the Golgi, as well as on the vesicles/buds originating from it.</text>
</comment>
<keyword evidence="11 13" id="KW-0968">Cytoplasmic vesicle</keyword>
<evidence type="ECO:0000256" key="3">
    <source>
        <dbReference type="ARBA" id="ARBA00022448"/>
    </source>
</evidence>
<feature type="region of interest" description="Disordered" evidence="15">
    <location>
        <begin position="317"/>
        <end position="336"/>
    </location>
</feature>
<gene>
    <name evidence="18" type="ORF">BS47DRAFT_1373473</name>
</gene>
<keyword evidence="9 13" id="KW-0333">Golgi apparatus</keyword>
<dbReference type="OrthoDB" id="10261470at2759"/>
<dbReference type="GO" id="GO:0005198">
    <property type="term" value="F:structural molecule activity"/>
    <property type="evidence" value="ECO:0007669"/>
    <property type="project" value="UniProtKB-UniRule"/>
</dbReference>
<evidence type="ECO:0000256" key="8">
    <source>
        <dbReference type="ARBA" id="ARBA00022927"/>
    </source>
</evidence>
<dbReference type="PIRSF" id="PIRSF005567">
    <property type="entry name" value="Coatomer_beta'_subunit"/>
    <property type="match status" value="1"/>
</dbReference>
<evidence type="ECO:0000256" key="7">
    <source>
        <dbReference type="ARBA" id="ARBA00022892"/>
    </source>
</evidence>
<dbReference type="InterPro" id="IPR011044">
    <property type="entry name" value="Quino_amine_DH_bsu"/>
</dbReference>
<name>A0A9P6AQL8_9AGAM</name>
<dbReference type="GO" id="GO:0000139">
    <property type="term" value="C:Golgi membrane"/>
    <property type="evidence" value="ECO:0007669"/>
    <property type="project" value="UniProtKB-SubCell"/>
</dbReference>
<evidence type="ECO:0000256" key="12">
    <source>
        <dbReference type="ARBA" id="ARBA00025536"/>
    </source>
</evidence>
<dbReference type="InterPro" id="IPR050844">
    <property type="entry name" value="Coatomer_complex_subunit"/>
</dbReference>
<evidence type="ECO:0000256" key="13">
    <source>
        <dbReference type="PIRNR" id="PIRNR005567"/>
    </source>
</evidence>
<dbReference type="InterPro" id="IPR020472">
    <property type="entry name" value="WD40_PAC1"/>
</dbReference>
<evidence type="ECO:0000256" key="10">
    <source>
        <dbReference type="ARBA" id="ARBA00023136"/>
    </source>
</evidence>
<keyword evidence="19" id="KW-1185">Reference proteome</keyword>
<dbReference type="GO" id="GO:0006891">
    <property type="term" value="P:intra-Golgi vesicle-mediated transport"/>
    <property type="evidence" value="ECO:0007669"/>
    <property type="project" value="TreeGrafter"/>
</dbReference>
<comment type="similarity">
    <text evidence="2 13">Belongs to the WD repeat COPB2 family.</text>
</comment>
<dbReference type="CDD" id="cd00200">
    <property type="entry name" value="WD40"/>
    <property type="match status" value="1"/>
</dbReference>
<dbReference type="PANTHER" id="PTHR19876">
    <property type="entry name" value="COATOMER"/>
    <property type="match status" value="1"/>
</dbReference>
<evidence type="ECO:0000256" key="2">
    <source>
        <dbReference type="ARBA" id="ARBA00010844"/>
    </source>
</evidence>
<evidence type="ECO:0000256" key="9">
    <source>
        <dbReference type="ARBA" id="ARBA00023034"/>
    </source>
</evidence>
<evidence type="ECO:0000259" key="16">
    <source>
        <dbReference type="Pfam" id="PF04053"/>
    </source>
</evidence>
<dbReference type="FunFam" id="1.25.40.470:FF:000001">
    <property type="entry name" value="Coatomer subunit beta"/>
    <property type="match status" value="1"/>
</dbReference>
<dbReference type="InterPro" id="IPR036322">
    <property type="entry name" value="WD40_repeat_dom_sf"/>
</dbReference>
<proteinExistence type="inferred from homology"/>
<dbReference type="FunFam" id="2.130.10.10:FF:000016">
    <property type="entry name" value="Coatomer alpha subunit, putative"/>
    <property type="match status" value="1"/>
</dbReference>
<evidence type="ECO:0000313" key="19">
    <source>
        <dbReference type="Proteomes" id="UP000886523"/>
    </source>
</evidence>
<dbReference type="Pfam" id="PF04053">
    <property type="entry name" value="B-prop_COPA_B_2nd"/>
    <property type="match status" value="1"/>
</dbReference>
<protein>
    <recommendedName>
        <fullName evidence="13">Coatomer subunit beta'</fullName>
    </recommendedName>
</protein>
<comment type="function">
    <text evidence="12 13">The coatomer is a cytosolic protein complex that binds to dilysine motifs and reversibly associates with Golgi non-clathrin-coated vesicles, which further mediate biosynthetic protein transport from the ER, via the Golgi up to the trans Golgi network. Coatomer complex is required for budding from Golgi membranes, and is essential for the retrograde Golgi-to-ER transport of dilysine-tagged proteins.</text>
</comment>
<evidence type="ECO:0000313" key="18">
    <source>
        <dbReference type="EMBL" id="KAF9509655.1"/>
    </source>
</evidence>
<feature type="repeat" description="WD" evidence="14">
    <location>
        <begin position="136"/>
        <end position="178"/>
    </location>
</feature>
<dbReference type="Pfam" id="PF23953">
    <property type="entry name" value="TPR_COPA_B"/>
    <property type="match status" value="1"/>
</dbReference>
<evidence type="ECO:0000256" key="14">
    <source>
        <dbReference type="PROSITE-ProRule" id="PRU00221"/>
    </source>
</evidence>
<dbReference type="PROSITE" id="PS50294">
    <property type="entry name" value="WD_REPEATS_REGION"/>
    <property type="match status" value="3"/>
</dbReference>
<dbReference type="PRINTS" id="PR00320">
    <property type="entry name" value="GPROTEINBRPT"/>
</dbReference>
<dbReference type="CDD" id="cd22947">
    <property type="entry name" value="Coatomer_WDAD_beta-like"/>
    <property type="match status" value="1"/>
</dbReference>
<evidence type="ECO:0000256" key="1">
    <source>
        <dbReference type="ARBA" id="ARBA00004347"/>
    </source>
</evidence>
<dbReference type="SMART" id="SM00320">
    <property type="entry name" value="WD40"/>
    <property type="match status" value="7"/>
</dbReference>
<dbReference type="GO" id="GO:0006890">
    <property type="term" value="P:retrograde vesicle-mediated transport, Golgi to endoplasmic reticulum"/>
    <property type="evidence" value="ECO:0007669"/>
    <property type="project" value="TreeGrafter"/>
</dbReference>
<dbReference type="GO" id="GO:0006888">
    <property type="term" value="P:endoplasmic reticulum to Golgi vesicle-mediated transport"/>
    <property type="evidence" value="ECO:0007669"/>
    <property type="project" value="TreeGrafter"/>
</dbReference>